<dbReference type="SUPFAM" id="SSF56112">
    <property type="entry name" value="Protein kinase-like (PK-like)"/>
    <property type="match status" value="1"/>
</dbReference>
<keyword evidence="17" id="KW-0393">Immunoglobulin domain</keyword>
<keyword evidence="8 20" id="KW-0547">Nucleotide-binding</keyword>
<comment type="subcellular location">
    <subcellularLocation>
        <location evidence="1">Membrane</location>
        <topology evidence="1">Single-pass membrane protein</topology>
    </subcellularLocation>
</comment>
<dbReference type="Gene3D" id="1.10.510.10">
    <property type="entry name" value="Transferase(Phosphotransferase) domain 1"/>
    <property type="match status" value="1"/>
</dbReference>
<dbReference type="GO" id="GO:0007169">
    <property type="term" value="P:cell surface receptor protein tyrosine kinase signaling pathway"/>
    <property type="evidence" value="ECO:0007669"/>
    <property type="project" value="TreeGrafter"/>
</dbReference>
<dbReference type="KEGG" id="clec:106661143"/>
<evidence type="ECO:0000313" key="26">
    <source>
        <dbReference type="Proteomes" id="UP000494040"/>
    </source>
</evidence>
<keyword evidence="4" id="KW-0808">Transferase</keyword>
<proteinExistence type="predicted"/>
<dbReference type="InterPro" id="IPR050122">
    <property type="entry name" value="RTK"/>
</dbReference>
<evidence type="ECO:0000256" key="16">
    <source>
        <dbReference type="ARBA" id="ARBA00023180"/>
    </source>
</evidence>
<dbReference type="InterPro" id="IPR000719">
    <property type="entry name" value="Prot_kinase_dom"/>
</dbReference>
<keyword evidence="6" id="KW-0732">Signal</keyword>
<feature type="transmembrane region" description="Helical" evidence="23">
    <location>
        <begin position="691"/>
        <end position="712"/>
    </location>
</feature>
<keyword evidence="16" id="KW-0325">Glycoprotein</keyword>
<dbReference type="GO" id="GO:0004714">
    <property type="term" value="F:transmembrane receptor protein tyrosine kinase activity"/>
    <property type="evidence" value="ECO:0007669"/>
    <property type="project" value="UniProtKB-EC"/>
</dbReference>
<dbReference type="InterPro" id="IPR017441">
    <property type="entry name" value="Protein_kinase_ATP_BS"/>
</dbReference>
<dbReference type="Gene3D" id="3.30.200.20">
    <property type="entry name" value="Phosphorylase Kinase, domain 1"/>
    <property type="match status" value="1"/>
</dbReference>
<reference evidence="25" key="1">
    <citation type="submission" date="2022-01" db="UniProtKB">
        <authorList>
            <consortium name="EnsemblMetazoa"/>
        </authorList>
    </citation>
    <scope>IDENTIFICATION</scope>
</reference>
<keyword evidence="15" id="KW-0675">Receptor</keyword>
<evidence type="ECO:0000256" key="10">
    <source>
        <dbReference type="ARBA" id="ARBA00022840"/>
    </source>
</evidence>
<comment type="function">
    <text evidence="19">Receptor for basic fibroblast growth factor.</text>
</comment>
<evidence type="ECO:0000256" key="6">
    <source>
        <dbReference type="ARBA" id="ARBA00022729"/>
    </source>
</evidence>
<evidence type="ECO:0000256" key="20">
    <source>
        <dbReference type="PROSITE-ProRule" id="PRU10141"/>
    </source>
</evidence>
<evidence type="ECO:0000256" key="21">
    <source>
        <dbReference type="SAM" id="Coils"/>
    </source>
</evidence>
<evidence type="ECO:0000256" key="13">
    <source>
        <dbReference type="ARBA" id="ARBA00023137"/>
    </source>
</evidence>
<evidence type="ECO:0000256" key="1">
    <source>
        <dbReference type="ARBA" id="ARBA00004167"/>
    </source>
</evidence>
<dbReference type="CDD" id="cd00192">
    <property type="entry name" value="PTKc"/>
    <property type="match status" value="1"/>
</dbReference>
<evidence type="ECO:0000256" key="22">
    <source>
        <dbReference type="SAM" id="MobiDB-lite"/>
    </source>
</evidence>
<dbReference type="EC" id="2.7.10.1" evidence="2"/>
<evidence type="ECO:0000256" key="7">
    <source>
        <dbReference type="ARBA" id="ARBA00022737"/>
    </source>
</evidence>
<dbReference type="PROSITE" id="PS00107">
    <property type="entry name" value="PROTEIN_KINASE_ATP"/>
    <property type="match status" value="1"/>
</dbReference>
<feature type="binding site" evidence="20">
    <location>
        <position position="808"/>
    </location>
    <ligand>
        <name>ATP</name>
        <dbReference type="ChEBI" id="CHEBI:30616"/>
    </ligand>
</feature>
<keyword evidence="10 20" id="KW-0067">ATP-binding</keyword>
<sequence>GAETEENVYKGRRWTAGGGPYRLVVSADSGELHADESVDMVHSLQEKKSRVKSDSEEEENKYDKVTQRVIVKHGRKRQRLILEDGGERKRRRDPVNPSTTGLPQTMSYNLYNHFRPLEQDVPQDHLLPFLDFGRKLSTGSTPSGVNSIESSSTPRGMASSSTELFPAEEVYHDDMDVTVMKKTVEKNKVPQGPIQLRHSSSFFKLSEGGKNATQESHNVNNTNLNSNKTDMKKDVHYDLQSNESGVKTQLVLSPNYGLRLNRYDSIKNDTNQTETQHLLINVQPLKEKQSIEAPLQEVISDGTVKPTFDKPAKIISILKPSPTARILSTAVVTSVSVKESPRFPRIKLNSSDEYENGSDVKINSSDIPSVDRSLKFESLLNSTRRKPYTTLRPKTTSYKPVTFRSIYRRNTTFPVVHVVSTPPTYIEVPKIITQATRTKKEPPMRNSEVVGVNEGELAIENSTSTTTPISVETTVKSSTSFQSSSKSSVSSSKTSMAANNISTAIPFSTTGFTTTTTTTKPTTTLPTTSTTTTTSTTPPSSTTSTPSTTPTLSTTPTPSTTTPPITSTTTPSSVTINNFTSTPFTSTIPTNTPTTYNATTSAPTTANTTYITERPSSTPNYTTEEIVFKSLDDILSRTTERSEDAKIKTTTKEPSSFNLSKIDNLWVVHQRNHTIKPSTINVSFQDSTLSLVTYILAGLGVIPLILGGFLIVRQIMLKSKKKVLDESEYSSEYNRSPLPTKLPRVPTHLNWEETKPAIVPVPITKWEFPRDKLRLQTVLGQGNFGQVWKAEADDISGHEGLTRLVAVKTVKEGATQKEKEDLLRELGIMQELGAHPNVVTLLGCCTDKEPYLLIMEYVMYGKLLAFLREHRTRAHYFNFSDLSSALTSRDLTVFAYCVARGMEYLVTKGIIHRDLAARNILVDHNKLCKIADFGMSRNVRDTGQIYEQRPNRGAMPIRWMAPESLHFSLFTHKSDVWSFGILLWEIITLGSTPYNTMGAREVMHHVREGYRLEKPKHCRSEFFRVLTKCWHNDPEKRPSFSELKSDIGNLLGDKDTEGGFVDLEAMAEEISNQGN</sequence>
<keyword evidence="5 23" id="KW-0812">Transmembrane</keyword>
<dbReference type="Pfam" id="PF07714">
    <property type="entry name" value="PK_Tyr_Ser-Thr"/>
    <property type="match status" value="1"/>
</dbReference>
<evidence type="ECO:0000256" key="4">
    <source>
        <dbReference type="ARBA" id="ARBA00022679"/>
    </source>
</evidence>
<keyword evidence="12 23" id="KW-0472">Membrane</keyword>
<evidence type="ECO:0000256" key="8">
    <source>
        <dbReference type="ARBA" id="ARBA00022741"/>
    </source>
</evidence>
<dbReference type="RefSeq" id="XP_024083123.1">
    <property type="nucleotide sequence ID" value="XM_024227355.1"/>
</dbReference>
<keyword evidence="9" id="KW-0418">Kinase</keyword>
<evidence type="ECO:0000256" key="15">
    <source>
        <dbReference type="ARBA" id="ARBA00023170"/>
    </source>
</evidence>
<feature type="coiled-coil region" evidence="21">
    <location>
        <begin position="41"/>
        <end position="68"/>
    </location>
</feature>
<keyword evidence="14" id="KW-1015">Disulfide bond</keyword>
<dbReference type="PRINTS" id="PR00109">
    <property type="entry name" value="TYRKINASE"/>
</dbReference>
<evidence type="ECO:0000256" key="14">
    <source>
        <dbReference type="ARBA" id="ARBA00023157"/>
    </source>
</evidence>
<dbReference type="EnsemblMetazoa" id="XM_024227355.1">
    <property type="protein sequence ID" value="XP_024083123.1"/>
    <property type="gene ID" value="LOC106661143"/>
</dbReference>
<feature type="region of interest" description="Disordered" evidence="22">
    <location>
        <begin position="458"/>
        <end position="618"/>
    </location>
</feature>
<feature type="region of interest" description="Disordered" evidence="22">
    <location>
        <begin position="138"/>
        <end position="160"/>
    </location>
</feature>
<dbReference type="PANTHER" id="PTHR24416">
    <property type="entry name" value="TYROSINE-PROTEIN KINASE RECEPTOR"/>
    <property type="match status" value="1"/>
</dbReference>
<feature type="compositionally biased region" description="Low complexity" evidence="22">
    <location>
        <begin position="462"/>
        <end position="495"/>
    </location>
</feature>
<dbReference type="FunFam" id="1.10.510.10:FF:000462">
    <property type="entry name" value="Receptor tyrosine kinase"/>
    <property type="match status" value="1"/>
</dbReference>
<feature type="compositionally biased region" description="Low complexity" evidence="22">
    <location>
        <begin position="218"/>
        <end position="227"/>
    </location>
</feature>
<dbReference type="FunFam" id="3.30.200.20:FF:000593">
    <property type="entry name" value="Predicted protein"/>
    <property type="match status" value="1"/>
</dbReference>
<evidence type="ECO:0000313" key="25">
    <source>
        <dbReference type="EnsemblMetazoa" id="XP_024083123.1"/>
    </source>
</evidence>
<dbReference type="OrthoDB" id="3256376at2759"/>
<feature type="compositionally biased region" description="Low complexity" evidence="22">
    <location>
        <begin position="506"/>
        <end position="612"/>
    </location>
</feature>
<evidence type="ECO:0000256" key="12">
    <source>
        <dbReference type="ARBA" id="ARBA00023136"/>
    </source>
</evidence>
<keyword evidence="11 23" id="KW-1133">Transmembrane helix</keyword>
<feature type="domain" description="Protein kinase" evidence="24">
    <location>
        <begin position="773"/>
        <end position="1051"/>
    </location>
</feature>
<dbReference type="InterPro" id="IPR011009">
    <property type="entry name" value="Kinase-like_dom_sf"/>
</dbReference>
<evidence type="ECO:0000256" key="17">
    <source>
        <dbReference type="ARBA" id="ARBA00023319"/>
    </source>
</evidence>
<dbReference type="InterPro" id="IPR001245">
    <property type="entry name" value="Ser-Thr/Tyr_kinase_cat_dom"/>
</dbReference>
<evidence type="ECO:0000256" key="19">
    <source>
        <dbReference type="ARBA" id="ARBA00056965"/>
    </source>
</evidence>
<dbReference type="Proteomes" id="UP000494040">
    <property type="component" value="Unassembled WGS sequence"/>
</dbReference>
<accession>A0A8I6SQM5</accession>
<evidence type="ECO:0000256" key="23">
    <source>
        <dbReference type="SAM" id="Phobius"/>
    </source>
</evidence>
<keyword evidence="13" id="KW-0829">Tyrosine-protein kinase</keyword>
<dbReference type="GO" id="GO:0043235">
    <property type="term" value="C:receptor complex"/>
    <property type="evidence" value="ECO:0007669"/>
    <property type="project" value="TreeGrafter"/>
</dbReference>
<dbReference type="InterPro" id="IPR020635">
    <property type="entry name" value="Tyr_kinase_cat_dom"/>
</dbReference>
<dbReference type="GO" id="GO:0005524">
    <property type="term" value="F:ATP binding"/>
    <property type="evidence" value="ECO:0007669"/>
    <property type="project" value="UniProtKB-UniRule"/>
</dbReference>
<dbReference type="AlphaFoldDB" id="A0A8I6SQM5"/>
<dbReference type="PANTHER" id="PTHR24416:SF481">
    <property type="entry name" value="TIE-LIKE RECEPTOR TYROSINE KINASE"/>
    <property type="match status" value="1"/>
</dbReference>
<dbReference type="PROSITE" id="PS00109">
    <property type="entry name" value="PROTEIN_KINASE_TYR"/>
    <property type="match status" value="1"/>
</dbReference>
<evidence type="ECO:0000256" key="9">
    <source>
        <dbReference type="ARBA" id="ARBA00022777"/>
    </source>
</evidence>
<evidence type="ECO:0000256" key="11">
    <source>
        <dbReference type="ARBA" id="ARBA00022989"/>
    </source>
</evidence>
<comment type="catalytic activity">
    <reaction evidence="18">
        <text>L-tyrosyl-[protein] + ATP = O-phospho-L-tyrosyl-[protein] + ADP + H(+)</text>
        <dbReference type="Rhea" id="RHEA:10596"/>
        <dbReference type="Rhea" id="RHEA-COMP:10136"/>
        <dbReference type="Rhea" id="RHEA-COMP:20101"/>
        <dbReference type="ChEBI" id="CHEBI:15378"/>
        <dbReference type="ChEBI" id="CHEBI:30616"/>
        <dbReference type="ChEBI" id="CHEBI:46858"/>
        <dbReference type="ChEBI" id="CHEBI:61978"/>
        <dbReference type="ChEBI" id="CHEBI:456216"/>
        <dbReference type="EC" id="2.7.10.1"/>
    </reaction>
</comment>
<feature type="region of interest" description="Disordered" evidence="22">
    <location>
        <begin position="81"/>
        <end position="104"/>
    </location>
</feature>
<evidence type="ECO:0000256" key="18">
    <source>
        <dbReference type="ARBA" id="ARBA00051243"/>
    </source>
</evidence>
<dbReference type="PROSITE" id="PS50011">
    <property type="entry name" value="PROTEIN_KINASE_DOM"/>
    <property type="match status" value="1"/>
</dbReference>
<keyword evidence="26" id="KW-1185">Reference proteome</keyword>
<dbReference type="InterPro" id="IPR008266">
    <property type="entry name" value="Tyr_kinase_AS"/>
</dbReference>
<dbReference type="GO" id="GO:0005886">
    <property type="term" value="C:plasma membrane"/>
    <property type="evidence" value="ECO:0007669"/>
    <property type="project" value="TreeGrafter"/>
</dbReference>
<evidence type="ECO:0000256" key="2">
    <source>
        <dbReference type="ARBA" id="ARBA00011902"/>
    </source>
</evidence>
<organism evidence="25 26">
    <name type="scientific">Cimex lectularius</name>
    <name type="common">Bed bug</name>
    <name type="synonym">Acanthia lectularia</name>
    <dbReference type="NCBI Taxonomy" id="79782"/>
    <lineage>
        <taxon>Eukaryota</taxon>
        <taxon>Metazoa</taxon>
        <taxon>Ecdysozoa</taxon>
        <taxon>Arthropoda</taxon>
        <taxon>Hexapoda</taxon>
        <taxon>Insecta</taxon>
        <taxon>Pterygota</taxon>
        <taxon>Neoptera</taxon>
        <taxon>Paraneoptera</taxon>
        <taxon>Hemiptera</taxon>
        <taxon>Heteroptera</taxon>
        <taxon>Panheteroptera</taxon>
        <taxon>Cimicomorpha</taxon>
        <taxon>Cimicidae</taxon>
        <taxon>Cimex</taxon>
    </lineage>
</organism>
<dbReference type="SMART" id="SM00219">
    <property type="entry name" value="TyrKc"/>
    <property type="match status" value="1"/>
</dbReference>
<protein>
    <recommendedName>
        <fullName evidence="2">receptor protein-tyrosine kinase</fullName>
        <ecNumber evidence="2">2.7.10.1</ecNumber>
    </recommendedName>
</protein>
<keyword evidence="21" id="KW-0175">Coiled coil</keyword>
<feature type="compositionally biased region" description="Polar residues" evidence="22">
    <location>
        <begin position="496"/>
        <end position="505"/>
    </location>
</feature>
<evidence type="ECO:0000259" key="24">
    <source>
        <dbReference type="PROSITE" id="PS50011"/>
    </source>
</evidence>
<keyword evidence="7" id="KW-0677">Repeat</keyword>
<dbReference type="GeneID" id="106661143"/>
<evidence type="ECO:0000256" key="5">
    <source>
        <dbReference type="ARBA" id="ARBA00022692"/>
    </source>
</evidence>
<feature type="region of interest" description="Disordered" evidence="22">
    <location>
        <begin position="208"/>
        <end position="229"/>
    </location>
</feature>
<keyword evidence="3" id="KW-0597">Phosphoprotein</keyword>
<dbReference type="OMA" id="EHRTRAH"/>
<evidence type="ECO:0000256" key="3">
    <source>
        <dbReference type="ARBA" id="ARBA00022553"/>
    </source>
</evidence>
<name>A0A8I6SQM5_CIMLE</name>